<evidence type="ECO:0000256" key="1">
    <source>
        <dbReference type="SAM" id="Coils"/>
    </source>
</evidence>
<reference evidence="2 3" key="1">
    <citation type="submission" date="2023-12" db="EMBL/GenBank/DDBJ databases">
        <title>Baltic Sea Cyanobacteria.</title>
        <authorList>
            <person name="Delbaje E."/>
            <person name="Fewer D.P."/>
            <person name="Shishido T.K."/>
        </authorList>
    </citation>
    <scope>NUCLEOTIDE SEQUENCE [LARGE SCALE GENOMIC DNA]</scope>
    <source>
        <strain evidence="2 3">CCNP 1315</strain>
    </source>
</reference>
<evidence type="ECO:0000313" key="2">
    <source>
        <dbReference type="EMBL" id="MEA5522767.1"/>
    </source>
</evidence>
<accession>A0ABU5U6E7</accession>
<proteinExistence type="predicted"/>
<organism evidence="2 3">
    <name type="scientific">Limnoraphis robusta CCNP1315</name>
    <dbReference type="NCBI Taxonomy" id="3110306"/>
    <lineage>
        <taxon>Bacteria</taxon>
        <taxon>Bacillati</taxon>
        <taxon>Cyanobacteriota</taxon>
        <taxon>Cyanophyceae</taxon>
        <taxon>Oscillatoriophycideae</taxon>
        <taxon>Oscillatoriales</taxon>
        <taxon>Sirenicapillariaceae</taxon>
        <taxon>Limnoraphis</taxon>
    </lineage>
</organism>
<feature type="coiled-coil region" evidence="1">
    <location>
        <begin position="24"/>
        <end position="79"/>
    </location>
</feature>
<evidence type="ECO:0000313" key="3">
    <source>
        <dbReference type="Proteomes" id="UP001301728"/>
    </source>
</evidence>
<sequence length="83" mass="9803">MKGGYRCRYLLLAILGISLLLMGKQNHRKAIQSLEKRIAEHQEKIRLELLKENPDRGLIKHWEKEIRAFQKGIEQALKRLGRK</sequence>
<dbReference type="Proteomes" id="UP001301728">
    <property type="component" value="Unassembled WGS sequence"/>
</dbReference>
<dbReference type="EMBL" id="JAYGHT010000193">
    <property type="protein sequence ID" value="MEA5522767.1"/>
    <property type="molecule type" value="Genomic_DNA"/>
</dbReference>
<protein>
    <submittedName>
        <fullName evidence="2">Uncharacterized protein</fullName>
    </submittedName>
</protein>
<comment type="caution">
    <text evidence="2">The sequence shown here is derived from an EMBL/GenBank/DDBJ whole genome shotgun (WGS) entry which is preliminary data.</text>
</comment>
<keyword evidence="3" id="KW-1185">Reference proteome</keyword>
<name>A0ABU5U6E7_9CYAN</name>
<dbReference type="RefSeq" id="WP_235441071.1">
    <property type="nucleotide sequence ID" value="NZ_JAYGHT010000193.1"/>
</dbReference>
<keyword evidence="1" id="KW-0175">Coiled coil</keyword>
<gene>
    <name evidence="2" type="ORF">VB854_27935</name>
</gene>